<evidence type="ECO:0000313" key="6">
    <source>
        <dbReference type="Proteomes" id="UP000278351"/>
    </source>
</evidence>
<dbReference type="RefSeq" id="WP_123848177.1">
    <property type="nucleotide sequence ID" value="NZ_RPDH01000002.1"/>
</dbReference>
<organism evidence="5 6">
    <name type="scientific">Chitinophaga lutea</name>
    <dbReference type="NCBI Taxonomy" id="2488634"/>
    <lineage>
        <taxon>Bacteria</taxon>
        <taxon>Pseudomonadati</taxon>
        <taxon>Bacteroidota</taxon>
        <taxon>Chitinophagia</taxon>
        <taxon>Chitinophagales</taxon>
        <taxon>Chitinophagaceae</taxon>
        <taxon>Chitinophaga</taxon>
    </lineage>
</organism>
<dbReference type="PROSITE" id="PS50930">
    <property type="entry name" value="HTH_LYTTR"/>
    <property type="match status" value="1"/>
</dbReference>
<dbReference type="SMART" id="SM00448">
    <property type="entry name" value="REC"/>
    <property type="match status" value="1"/>
</dbReference>
<keyword evidence="1 5" id="KW-0238">DNA-binding</keyword>
<dbReference type="SMART" id="SM00850">
    <property type="entry name" value="LytTR"/>
    <property type="match status" value="1"/>
</dbReference>
<dbReference type="PROSITE" id="PS50110">
    <property type="entry name" value="RESPONSE_REGULATORY"/>
    <property type="match status" value="1"/>
</dbReference>
<dbReference type="InterPro" id="IPR001789">
    <property type="entry name" value="Sig_transdc_resp-reg_receiver"/>
</dbReference>
<dbReference type="SUPFAM" id="SSF52172">
    <property type="entry name" value="CheY-like"/>
    <property type="match status" value="1"/>
</dbReference>
<feature type="domain" description="HTH LytTR-type" evidence="4">
    <location>
        <begin position="147"/>
        <end position="254"/>
    </location>
</feature>
<dbReference type="AlphaFoldDB" id="A0A3N4PVR7"/>
<dbReference type="Pfam" id="PF04397">
    <property type="entry name" value="LytTR"/>
    <property type="match status" value="1"/>
</dbReference>
<dbReference type="Gene3D" id="2.40.50.1020">
    <property type="entry name" value="LytTr DNA-binding domain"/>
    <property type="match status" value="1"/>
</dbReference>
<dbReference type="GO" id="GO:0000976">
    <property type="term" value="F:transcription cis-regulatory region binding"/>
    <property type="evidence" value="ECO:0007669"/>
    <property type="project" value="TreeGrafter"/>
</dbReference>
<dbReference type="InterPro" id="IPR039420">
    <property type="entry name" value="WalR-like"/>
</dbReference>
<gene>
    <name evidence="5" type="ORF">EGT74_19430</name>
</gene>
<protein>
    <submittedName>
        <fullName evidence="5">DNA-binding response regulator</fullName>
    </submittedName>
</protein>
<evidence type="ECO:0000256" key="2">
    <source>
        <dbReference type="PROSITE-ProRule" id="PRU00169"/>
    </source>
</evidence>
<dbReference type="PANTHER" id="PTHR48111">
    <property type="entry name" value="REGULATOR OF RPOS"/>
    <property type="match status" value="1"/>
</dbReference>
<dbReference type="PANTHER" id="PTHR48111:SF69">
    <property type="entry name" value="RESPONSE REGULATOR RECEIVER"/>
    <property type="match status" value="1"/>
</dbReference>
<keyword evidence="2" id="KW-0597">Phosphoprotein</keyword>
<proteinExistence type="predicted"/>
<evidence type="ECO:0000259" key="4">
    <source>
        <dbReference type="PROSITE" id="PS50930"/>
    </source>
</evidence>
<dbReference type="GO" id="GO:0006355">
    <property type="term" value="P:regulation of DNA-templated transcription"/>
    <property type="evidence" value="ECO:0007669"/>
    <property type="project" value="TreeGrafter"/>
</dbReference>
<name>A0A3N4PVR7_9BACT</name>
<dbReference type="GO" id="GO:0005829">
    <property type="term" value="C:cytosol"/>
    <property type="evidence" value="ECO:0007669"/>
    <property type="project" value="TreeGrafter"/>
</dbReference>
<dbReference type="EMBL" id="RPDH01000002">
    <property type="protein sequence ID" value="RPE09181.1"/>
    <property type="molecule type" value="Genomic_DNA"/>
</dbReference>
<sequence length="258" mass="29013">MNILIIEDEAKTARELKAMAQRLHKGLQVTDILPTVKAAVAWFQNHPPPDLVLSDIQLADGLCFEIFRSVTVTCPVIFCTAFDQYAIQAFEANGIDYLLKPVDESRLAGSLRKYEQLKQVLGGQGATANDRLSALMAQLQPHYKGSLLVFRNDKIIPVKTADMAFIHSAGGTVTVYTRDLQTYLLKETLDELEPQLDPQLFFRANRQFIIHRDALVMAEHFFNRRLVVKLDVGTPERIVVSKTKAPALLAWMEGKPLH</sequence>
<feature type="modified residue" description="4-aspartylphosphate" evidence="2">
    <location>
        <position position="55"/>
    </location>
</feature>
<keyword evidence="6" id="KW-1185">Reference proteome</keyword>
<dbReference type="GO" id="GO:0032993">
    <property type="term" value="C:protein-DNA complex"/>
    <property type="evidence" value="ECO:0007669"/>
    <property type="project" value="TreeGrafter"/>
</dbReference>
<feature type="domain" description="Response regulatory" evidence="3">
    <location>
        <begin position="2"/>
        <end position="115"/>
    </location>
</feature>
<dbReference type="Proteomes" id="UP000278351">
    <property type="component" value="Unassembled WGS sequence"/>
</dbReference>
<dbReference type="OrthoDB" id="2168082at2"/>
<dbReference type="InterPro" id="IPR011006">
    <property type="entry name" value="CheY-like_superfamily"/>
</dbReference>
<comment type="caution">
    <text evidence="5">The sequence shown here is derived from an EMBL/GenBank/DDBJ whole genome shotgun (WGS) entry which is preliminary data.</text>
</comment>
<dbReference type="Gene3D" id="3.40.50.2300">
    <property type="match status" value="1"/>
</dbReference>
<reference evidence="5 6" key="1">
    <citation type="submission" date="2018-11" db="EMBL/GenBank/DDBJ databases">
        <title>Chitinophaga lutea sp.nov., isolate from arsenic contaminated soil.</title>
        <authorList>
            <person name="Zong Y."/>
        </authorList>
    </citation>
    <scope>NUCLEOTIDE SEQUENCE [LARGE SCALE GENOMIC DNA]</scope>
    <source>
        <strain evidence="5 6">ZY74</strain>
    </source>
</reference>
<dbReference type="Pfam" id="PF00072">
    <property type="entry name" value="Response_reg"/>
    <property type="match status" value="1"/>
</dbReference>
<evidence type="ECO:0000256" key="1">
    <source>
        <dbReference type="ARBA" id="ARBA00023125"/>
    </source>
</evidence>
<dbReference type="InterPro" id="IPR007492">
    <property type="entry name" value="LytTR_DNA-bd_dom"/>
</dbReference>
<dbReference type="GO" id="GO:0000156">
    <property type="term" value="F:phosphorelay response regulator activity"/>
    <property type="evidence" value="ECO:0007669"/>
    <property type="project" value="TreeGrafter"/>
</dbReference>
<evidence type="ECO:0000313" key="5">
    <source>
        <dbReference type="EMBL" id="RPE09181.1"/>
    </source>
</evidence>
<accession>A0A3N4PVR7</accession>
<evidence type="ECO:0000259" key="3">
    <source>
        <dbReference type="PROSITE" id="PS50110"/>
    </source>
</evidence>